<dbReference type="EMBL" id="KN761725">
    <property type="protein sequence ID" value="KIH48192.1"/>
    <property type="molecule type" value="Genomic_DNA"/>
</dbReference>
<gene>
    <name evidence="2" type="ORF">ANCDUO_21742</name>
</gene>
<evidence type="ECO:0000313" key="2">
    <source>
        <dbReference type="EMBL" id="KIH48192.1"/>
    </source>
</evidence>
<name>A0A0C2CEB8_9BILA</name>
<feature type="region of interest" description="Disordered" evidence="1">
    <location>
        <begin position="51"/>
        <end position="79"/>
    </location>
</feature>
<sequence>MHIDYLLRPEEDYNSICGYTQTTGPTLAIFVLNDSLRRVMSISMSEFTPGRSHFPASSVAERSDSDPSSWDTRPRIRIC</sequence>
<dbReference type="AlphaFoldDB" id="A0A0C2CEB8"/>
<proteinExistence type="predicted"/>
<organism evidence="2 3">
    <name type="scientific">Ancylostoma duodenale</name>
    <dbReference type="NCBI Taxonomy" id="51022"/>
    <lineage>
        <taxon>Eukaryota</taxon>
        <taxon>Metazoa</taxon>
        <taxon>Ecdysozoa</taxon>
        <taxon>Nematoda</taxon>
        <taxon>Chromadorea</taxon>
        <taxon>Rhabditida</taxon>
        <taxon>Rhabditina</taxon>
        <taxon>Rhabditomorpha</taxon>
        <taxon>Strongyloidea</taxon>
        <taxon>Ancylostomatidae</taxon>
        <taxon>Ancylostomatinae</taxon>
        <taxon>Ancylostoma</taxon>
    </lineage>
</organism>
<accession>A0A0C2CEB8</accession>
<keyword evidence="3" id="KW-1185">Reference proteome</keyword>
<reference evidence="2 3" key="1">
    <citation type="submission" date="2013-12" db="EMBL/GenBank/DDBJ databases">
        <title>Draft genome of the parsitic nematode Ancylostoma duodenale.</title>
        <authorList>
            <person name="Mitreva M."/>
        </authorList>
    </citation>
    <scope>NUCLEOTIDE SEQUENCE [LARGE SCALE GENOMIC DNA]</scope>
    <source>
        <strain evidence="2 3">Zhejiang</strain>
    </source>
</reference>
<dbReference type="Proteomes" id="UP000054047">
    <property type="component" value="Unassembled WGS sequence"/>
</dbReference>
<evidence type="ECO:0000256" key="1">
    <source>
        <dbReference type="SAM" id="MobiDB-lite"/>
    </source>
</evidence>
<protein>
    <submittedName>
        <fullName evidence="2">Uncharacterized protein</fullName>
    </submittedName>
</protein>
<evidence type="ECO:0000313" key="3">
    <source>
        <dbReference type="Proteomes" id="UP000054047"/>
    </source>
</evidence>